<feature type="domain" description="DUF397" evidence="1">
    <location>
        <begin position="9"/>
        <end position="64"/>
    </location>
</feature>
<organism evidence="2 3">
    <name type="scientific">Streptomyces uncialis</name>
    <dbReference type="NCBI Taxonomy" id="1048205"/>
    <lineage>
        <taxon>Bacteria</taxon>
        <taxon>Bacillati</taxon>
        <taxon>Actinomycetota</taxon>
        <taxon>Actinomycetes</taxon>
        <taxon>Kitasatosporales</taxon>
        <taxon>Streptomycetaceae</taxon>
        <taxon>Streptomyces</taxon>
    </lineage>
</organism>
<dbReference type="RefSeq" id="WP_073793749.1">
    <property type="nucleotide sequence ID" value="NZ_CP109290.1"/>
</dbReference>
<dbReference type="Pfam" id="PF04149">
    <property type="entry name" value="DUF397"/>
    <property type="match status" value="1"/>
</dbReference>
<dbReference type="AlphaFoldDB" id="A0A1Q4UZU4"/>
<evidence type="ECO:0000313" key="3">
    <source>
        <dbReference type="Proteomes" id="UP000186455"/>
    </source>
</evidence>
<name>A0A1Q4UZU4_9ACTN</name>
<keyword evidence="3" id="KW-1185">Reference proteome</keyword>
<proteinExistence type="predicted"/>
<dbReference type="STRING" id="1048205.AB852_31860"/>
<accession>A0A1Q4UZU4</accession>
<protein>
    <recommendedName>
        <fullName evidence="1">DUF397 domain-containing protein</fullName>
    </recommendedName>
</protein>
<gene>
    <name evidence="2" type="ORF">AB852_31860</name>
</gene>
<dbReference type="GeneID" id="96794957"/>
<reference evidence="2 3" key="1">
    <citation type="submission" date="2015-06" db="EMBL/GenBank/DDBJ databases">
        <title>Cloning and characterization of the uncialamcin biosynthetic gene cluster.</title>
        <authorList>
            <person name="Yan X."/>
            <person name="Huang T."/>
            <person name="Ge H."/>
            <person name="Shen B."/>
        </authorList>
    </citation>
    <scope>NUCLEOTIDE SEQUENCE [LARGE SCALE GENOMIC DNA]</scope>
    <source>
        <strain evidence="2 3">DCA2648</strain>
    </source>
</reference>
<sequence>MSHQVPAIRWVRSSYSSGEGGQCVEWAPGHAAVHGVVPVRDSKVAAGPVLMVGVEGWAGLVGLARRADV</sequence>
<dbReference type="InterPro" id="IPR007278">
    <property type="entry name" value="DUF397"/>
</dbReference>
<dbReference type="EMBL" id="LFBV01000010">
    <property type="protein sequence ID" value="OKH91073.1"/>
    <property type="molecule type" value="Genomic_DNA"/>
</dbReference>
<comment type="caution">
    <text evidence="2">The sequence shown here is derived from an EMBL/GenBank/DDBJ whole genome shotgun (WGS) entry which is preliminary data.</text>
</comment>
<dbReference type="Proteomes" id="UP000186455">
    <property type="component" value="Unassembled WGS sequence"/>
</dbReference>
<evidence type="ECO:0000259" key="1">
    <source>
        <dbReference type="Pfam" id="PF04149"/>
    </source>
</evidence>
<evidence type="ECO:0000313" key="2">
    <source>
        <dbReference type="EMBL" id="OKH91073.1"/>
    </source>
</evidence>